<evidence type="ECO:0000256" key="1">
    <source>
        <dbReference type="ARBA" id="ARBA00000085"/>
    </source>
</evidence>
<dbReference type="PANTHER" id="PTHR43304">
    <property type="entry name" value="PHYTOCHROME-LIKE PROTEIN CPH1"/>
    <property type="match status" value="1"/>
</dbReference>
<evidence type="ECO:0000259" key="8">
    <source>
        <dbReference type="PROSITE" id="PS50112"/>
    </source>
</evidence>
<evidence type="ECO:0000256" key="3">
    <source>
        <dbReference type="ARBA" id="ARBA00022553"/>
    </source>
</evidence>
<dbReference type="EC" id="2.7.13.3" evidence="2"/>
<dbReference type="Pfam" id="PF08448">
    <property type="entry name" value="PAS_4"/>
    <property type="match status" value="2"/>
</dbReference>
<dbReference type="SMART" id="SM00388">
    <property type="entry name" value="HisKA"/>
    <property type="match status" value="1"/>
</dbReference>
<dbReference type="Pfam" id="PF08447">
    <property type="entry name" value="PAS_3"/>
    <property type="match status" value="1"/>
</dbReference>
<dbReference type="InterPro" id="IPR036890">
    <property type="entry name" value="HATPase_C_sf"/>
</dbReference>
<dbReference type="Pfam" id="PF00512">
    <property type="entry name" value="HisKA"/>
    <property type="match status" value="1"/>
</dbReference>
<evidence type="ECO:0000313" key="11">
    <source>
        <dbReference type="Proteomes" id="UP001501725"/>
    </source>
</evidence>
<dbReference type="InterPro" id="IPR003661">
    <property type="entry name" value="HisK_dim/P_dom"/>
</dbReference>
<dbReference type="PROSITE" id="PS50113">
    <property type="entry name" value="PAC"/>
    <property type="match status" value="1"/>
</dbReference>
<dbReference type="SUPFAM" id="SSF55874">
    <property type="entry name" value="ATPase domain of HSP90 chaperone/DNA topoisomerase II/histidine kinase"/>
    <property type="match status" value="1"/>
</dbReference>
<dbReference type="NCBIfam" id="TIGR00229">
    <property type="entry name" value="sensory_box"/>
    <property type="match status" value="1"/>
</dbReference>
<keyword evidence="4" id="KW-0808">Transferase</keyword>
<evidence type="ECO:0000256" key="5">
    <source>
        <dbReference type="ARBA" id="ARBA00022777"/>
    </source>
</evidence>
<dbReference type="CDD" id="cd00082">
    <property type="entry name" value="HisKA"/>
    <property type="match status" value="1"/>
</dbReference>
<feature type="domain" description="Histidine kinase" evidence="7">
    <location>
        <begin position="471"/>
        <end position="689"/>
    </location>
</feature>
<dbReference type="EMBL" id="BAABGY010000016">
    <property type="protein sequence ID" value="GAA4342021.1"/>
    <property type="molecule type" value="Genomic_DNA"/>
</dbReference>
<dbReference type="InterPro" id="IPR000014">
    <property type="entry name" value="PAS"/>
</dbReference>
<keyword evidence="3" id="KW-0597">Phosphoprotein</keyword>
<dbReference type="SUPFAM" id="SSF55785">
    <property type="entry name" value="PYP-like sensor domain (PAS domain)"/>
    <property type="match status" value="3"/>
</dbReference>
<dbReference type="InterPro" id="IPR036097">
    <property type="entry name" value="HisK_dim/P_sf"/>
</dbReference>
<dbReference type="SUPFAM" id="SSF47384">
    <property type="entry name" value="Homodimeric domain of signal transducing histidine kinase"/>
    <property type="match status" value="1"/>
</dbReference>
<dbReference type="CDD" id="cd00130">
    <property type="entry name" value="PAS"/>
    <property type="match status" value="1"/>
</dbReference>
<dbReference type="InterPro" id="IPR005467">
    <property type="entry name" value="His_kinase_dom"/>
</dbReference>
<dbReference type="InterPro" id="IPR004358">
    <property type="entry name" value="Sig_transdc_His_kin-like_C"/>
</dbReference>
<dbReference type="SMART" id="SM00387">
    <property type="entry name" value="HATPase_c"/>
    <property type="match status" value="1"/>
</dbReference>
<dbReference type="InterPro" id="IPR052162">
    <property type="entry name" value="Sensor_kinase/Photoreceptor"/>
</dbReference>
<dbReference type="SMART" id="SM00091">
    <property type="entry name" value="PAS"/>
    <property type="match status" value="2"/>
</dbReference>
<gene>
    <name evidence="10" type="ORF">GCM10023184_41000</name>
</gene>
<dbReference type="Gene3D" id="3.30.450.20">
    <property type="entry name" value="PAS domain"/>
    <property type="match status" value="3"/>
</dbReference>
<evidence type="ECO:0000256" key="6">
    <source>
        <dbReference type="SAM" id="Coils"/>
    </source>
</evidence>
<keyword evidence="6" id="KW-0175">Coiled coil</keyword>
<protein>
    <recommendedName>
        <fullName evidence="2">histidine kinase</fullName>
        <ecNumber evidence="2">2.7.13.3</ecNumber>
    </recommendedName>
</protein>
<evidence type="ECO:0000256" key="4">
    <source>
        <dbReference type="ARBA" id="ARBA00022679"/>
    </source>
</evidence>
<dbReference type="Gene3D" id="3.30.565.10">
    <property type="entry name" value="Histidine kinase-like ATPase, C-terminal domain"/>
    <property type="match status" value="1"/>
</dbReference>
<dbReference type="Gene3D" id="1.10.287.130">
    <property type="match status" value="1"/>
</dbReference>
<dbReference type="SMART" id="SM00086">
    <property type="entry name" value="PAC"/>
    <property type="match status" value="1"/>
</dbReference>
<dbReference type="InterPro" id="IPR003594">
    <property type="entry name" value="HATPase_dom"/>
</dbReference>
<accession>A0ABP8HP12</accession>
<comment type="caution">
    <text evidence="10">The sequence shown here is derived from an EMBL/GenBank/DDBJ whole genome shotgun (WGS) entry which is preliminary data.</text>
</comment>
<evidence type="ECO:0000259" key="7">
    <source>
        <dbReference type="PROSITE" id="PS50109"/>
    </source>
</evidence>
<evidence type="ECO:0000256" key="2">
    <source>
        <dbReference type="ARBA" id="ARBA00012438"/>
    </source>
</evidence>
<dbReference type="Pfam" id="PF02518">
    <property type="entry name" value="HATPase_c"/>
    <property type="match status" value="1"/>
</dbReference>
<dbReference type="InterPro" id="IPR001610">
    <property type="entry name" value="PAC"/>
</dbReference>
<dbReference type="InterPro" id="IPR000700">
    <property type="entry name" value="PAS-assoc_C"/>
</dbReference>
<dbReference type="PRINTS" id="PR00344">
    <property type="entry name" value="BCTRLSENSOR"/>
</dbReference>
<feature type="domain" description="PAS" evidence="8">
    <location>
        <begin position="185"/>
        <end position="254"/>
    </location>
</feature>
<dbReference type="PROSITE" id="PS50112">
    <property type="entry name" value="PAS"/>
    <property type="match status" value="1"/>
</dbReference>
<proteinExistence type="predicted"/>
<dbReference type="InterPro" id="IPR013656">
    <property type="entry name" value="PAS_4"/>
</dbReference>
<dbReference type="InterPro" id="IPR013655">
    <property type="entry name" value="PAS_fold_3"/>
</dbReference>
<evidence type="ECO:0000313" key="10">
    <source>
        <dbReference type="EMBL" id="GAA4342021.1"/>
    </source>
</evidence>
<feature type="domain" description="PAC" evidence="9">
    <location>
        <begin position="256"/>
        <end position="308"/>
    </location>
</feature>
<organism evidence="10 11">
    <name type="scientific">Flaviaesturariibacter amylovorans</name>
    <dbReference type="NCBI Taxonomy" id="1084520"/>
    <lineage>
        <taxon>Bacteria</taxon>
        <taxon>Pseudomonadati</taxon>
        <taxon>Bacteroidota</taxon>
        <taxon>Chitinophagia</taxon>
        <taxon>Chitinophagales</taxon>
        <taxon>Chitinophagaceae</taxon>
        <taxon>Flaviaestuariibacter</taxon>
    </lineage>
</organism>
<dbReference type="PROSITE" id="PS50109">
    <property type="entry name" value="HIS_KIN"/>
    <property type="match status" value="1"/>
</dbReference>
<feature type="coiled-coil region" evidence="6">
    <location>
        <begin position="441"/>
        <end position="468"/>
    </location>
</feature>
<dbReference type="InterPro" id="IPR035965">
    <property type="entry name" value="PAS-like_dom_sf"/>
</dbReference>
<name>A0ABP8HP12_9BACT</name>
<dbReference type="PANTHER" id="PTHR43304:SF1">
    <property type="entry name" value="PAC DOMAIN-CONTAINING PROTEIN"/>
    <property type="match status" value="1"/>
</dbReference>
<keyword evidence="5" id="KW-0418">Kinase</keyword>
<evidence type="ECO:0000259" key="9">
    <source>
        <dbReference type="PROSITE" id="PS50113"/>
    </source>
</evidence>
<sequence length="690" mass="77394">MPTLATRTLIIFVNHLRTSPVPSFLQGGGEMGALTRSYDWAATPLGPPDAWPQSLRTTLGILLHSRFPMCLFWGADLTFFYNDAFRPSLGADGKHPGALGQRGATVWPEVWPDVYPQIEGILTQGIATWHEDQLLPIYRNGALEDVYWTYSYSPVFDESGKPRGVFVTCVETTKTVSLIQELQLTNEKARLAIESADLGVVEVDLLTEDVRISHRIEELFGLPSGSARGAFLERMHPDDVLLRQAAYERASASGKLEYESRVYHPQGPERWIRLKGSLTFDDAGTPQRMIAVVQDITAQKAFSAELSRQVRARTRELEETHERLLTSNRYLQQIINIFNSPLQVLQPVWEGGDVVDFTYQLTNEAYAAYAGVSPAQLEGRRVSEFFPGYFGTDTFRNIREVALSGKEQIWQNHYSADGLDIYNEMGAVLLNGNVVVHLNDYTGLKRLQLELERRIEELKRSNDRLEEFAHAASHDLKEPIRKIHYFTAQLKDGLADGLDDAQRRAFERVEKAAKRMGSLIDDLLQYSHVSQRAPEPEEVDLAQTVARVLDDLELDITQKGARVEVGPLPVLQGHRRQLQQLFQNLVSNALKYSRPGTAPEVRISATMTEENGQRWHLLSVADNGIGFPEEYKDKIFGMFVRLHGLNEYAGTGVGLSIVRKVAENHGGCIRAHSTEGAGATFELLLPVGDR</sequence>
<dbReference type="Proteomes" id="UP001501725">
    <property type="component" value="Unassembled WGS sequence"/>
</dbReference>
<comment type="catalytic activity">
    <reaction evidence="1">
        <text>ATP + protein L-histidine = ADP + protein N-phospho-L-histidine.</text>
        <dbReference type="EC" id="2.7.13.3"/>
    </reaction>
</comment>
<keyword evidence="11" id="KW-1185">Reference proteome</keyword>
<reference evidence="11" key="1">
    <citation type="journal article" date="2019" name="Int. J. Syst. Evol. Microbiol.">
        <title>The Global Catalogue of Microorganisms (GCM) 10K type strain sequencing project: providing services to taxonomists for standard genome sequencing and annotation.</title>
        <authorList>
            <consortium name="The Broad Institute Genomics Platform"/>
            <consortium name="The Broad Institute Genome Sequencing Center for Infectious Disease"/>
            <person name="Wu L."/>
            <person name="Ma J."/>
        </authorList>
    </citation>
    <scope>NUCLEOTIDE SEQUENCE [LARGE SCALE GENOMIC DNA]</scope>
    <source>
        <strain evidence="11">JCM 17919</strain>
    </source>
</reference>